<dbReference type="AlphaFoldDB" id="A0A2P4XDB6"/>
<dbReference type="Gene3D" id="3.30.70.270">
    <property type="match status" value="2"/>
</dbReference>
<gene>
    <name evidence="1" type="ORF">PHPALM_21040</name>
</gene>
<dbReference type="InterPro" id="IPR051320">
    <property type="entry name" value="Viral_Replic_Matur_Polypro"/>
</dbReference>
<organism evidence="1 2">
    <name type="scientific">Phytophthora palmivora</name>
    <dbReference type="NCBI Taxonomy" id="4796"/>
    <lineage>
        <taxon>Eukaryota</taxon>
        <taxon>Sar</taxon>
        <taxon>Stramenopiles</taxon>
        <taxon>Oomycota</taxon>
        <taxon>Peronosporomycetes</taxon>
        <taxon>Peronosporales</taxon>
        <taxon>Peronosporaceae</taxon>
        <taxon>Phytophthora</taxon>
    </lineage>
</organism>
<dbReference type="SUPFAM" id="SSF56672">
    <property type="entry name" value="DNA/RNA polymerases"/>
    <property type="match status" value="1"/>
</dbReference>
<evidence type="ECO:0000313" key="2">
    <source>
        <dbReference type="Proteomes" id="UP000237271"/>
    </source>
</evidence>
<proteinExistence type="predicted"/>
<comment type="caution">
    <text evidence="1">The sequence shown here is derived from an EMBL/GenBank/DDBJ whole genome shotgun (WGS) entry which is preliminary data.</text>
</comment>
<dbReference type="InterPro" id="IPR043128">
    <property type="entry name" value="Rev_trsase/Diguanyl_cyclase"/>
</dbReference>
<sequence length="244" mass="28355">MPQLILDLIQCHEAKKMQLIFDSEWASPAFFLKKPDGRLRLLMDFRWLNTFMKRILIRLGEAKCFSSSDANMGYYARQLAKQCRKYTAFLYSIWELSVQEVTDGDFNCTRRVSSAAEDHIEHLRVVLTRLQEFNVTIFFKTAEYLGFMLSSDGIQPQLKKVRAIMDLIAPKTKKQLRQFLGMINYYREMIPSKSAMLKSLTRMASPKATFMWTSVKNEVFEGVKKALANVVLLAFPDFTKPFDI</sequence>
<dbReference type="EMBL" id="NCKW01011418">
    <property type="protein sequence ID" value="POM63540.1"/>
    <property type="molecule type" value="Genomic_DNA"/>
</dbReference>
<dbReference type="PANTHER" id="PTHR33064:SF37">
    <property type="entry name" value="RIBONUCLEASE H"/>
    <property type="match status" value="1"/>
</dbReference>
<dbReference type="Gene3D" id="3.10.10.10">
    <property type="entry name" value="HIV Type 1 Reverse Transcriptase, subunit A, domain 1"/>
    <property type="match status" value="1"/>
</dbReference>
<reference evidence="1 2" key="1">
    <citation type="journal article" date="2017" name="Genome Biol. Evol.">
        <title>Phytophthora megakarya and P. palmivora, closely related causal agents of cacao black pod rot, underwent increases in genome sizes and gene numbers by different mechanisms.</title>
        <authorList>
            <person name="Ali S.S."/>
            <person name="Shao J."/>
            <person name="Lary D.J."/>
            <person name="Kronmiller B."/>
            <person name="Shen D."/>
            <person name="Strem M.D."/>
            <person name="Amoako-Attah I."/>
            <person name="Akrofi A.Y."/>
            <person name="Begoude B.A."/>
            <person name="Ten Hoopen G.M."/>
            <person name="Coulibaly K."/>
            <person name="Kebe B.I."/>
            <person name="Melnick R.L."/>
            <person name="Guiltinan M.J."/>
            <person name="Tyler B.M."/>
            <person name="Meinhardt L.W."/>
            <person name="Bailey B.A."/>
        </authorList>
    </citation>
    <scope>NUCLEOTIDE SEQUENCE [LARGE SCALE GENOMIC DNA]</scope>
    <source>
        <strain evidence="2">sbr112.9</strain>
    </source>
</reference>
<evidence type="ECO:0000313" key="1">
    <source>
        <dbReference type="EMBL" id="POM63540.1"/>
    </source>
</evidence>
<name>A0A2P4XDB6_9STRA</name>
<dbReference type="PANTHER" id="PTHR33064">
    <property type="entry name" value="POL PROTEIN"/>
    <property type="match status" value="1"/>
</dbReference>
<keyword evidence="2" id="KW-1185">Reference proteome</keyword>
<dbReference type="OrthoDB" id="123234at2759"/>
<dbReference type="Proteomes" id="UP000237271">
    <property type="component" value="Unassembled WGS sequence"/>
</dbReference>
<dbReference type="FunFam" id="3.30.70.270:FF:000020">
    <property type="entry name" value="Transposon Tf2-6 polyprotein-like Protein"/>
    <property type="match status" value="1"/>
</dbReference>
<dbReference type="InterPro" id="IPR043502">
    <property type="entry name" value="DNA/RNA_pol_sf"/>
</dbReference>
<accession>A0A2P4XDB6</accession>
<protein>
    <submittedName>
        <fullName evidence="1">Gag-pol fusion protein</fullName>
    </submittedName>
</protein>